<feature type="domain" description="Asparagine synthetase" evidence="5">
    <location>
        <begin position="251"/>
        <end position="406"/>
    </location>
</feature>
<dbReference type="OMA" id="HAKICIL"/>
<keyword evidence="3" id="KW-0315">Glutamine amidotransferase</keyword>
<feature type="domain" description="Asparagine synthetase" evidence="5">
    <location>
        <begin position="413"/>
        <end position="475"/>
    </location>
</feature>
<evidence type="ECO:0000313" key="8">
    <source>
        <dbReference type="Proteomes" id="UP000006790"/>
    </source>
</evidence>
<evidence type="ECO:0000256" key="1">
    <source>
        <dbReference type="ARBA" id="ARBA00022605"/>
    </source>
</evidence>
<organism evidence="7 8">
    <name type="scientific">Eremothecium cymbalariae (strain CBS 270.75 / DBVPG 7215 / KCTC 17166 / NRRL Y-17582)</name>
    <name type="common">Yeast</name>
    <dbReference type="NCBI Taxonomy" id="931890"/>
    <lineage>
        <taxon>Eukaryota</taxon>
        <taxon>Fungi</taxon>
        <taxon>Dikarya</taxon>
        <taxon>Ascomycota</taxon>
        <taxon>Saccharomycotina</taxon>
        <taxon>Saccharomycetes</taxon>
        <taxon>Saccharomycetales</taxon>
        <taxon>Saccharomycetaceae</taxon>
        <taxon>Eremothecium</taxon>
    </lineage>
</organism>
<dbReference type="InterPro" id="IPR017932">
    <property type="entry name" value="GATase_2_dom"/>
</dbReference>
<dbReference type="FunCoup" id="G8JX69">
    <property type="interactions" value="691"/>
</dbReference>
<feature type="region of interest" description="Disordered" evidence="4">
    <location>
        <begin position="494"/>
        <end position="513"/>
    </location>
</feature>
<evidence type="ECO:0000259" key="5">
    <source>
        <dbReference type="Pfam" id="PF00733"/>
    </source>
</evidence>
<evidence type="ECO:0000313" key="7">
    <source>
        <dbReference type="EMBL" id="AET41443.1"/>
    </source>
</evidence>
<dbReference type="OrthoDB" id="10252281at2759"/>
<dbReference type="PANTHER" id="PTHR45937">
    <property type="entry name" value="ASPARAGINE SYNTHETASE DOMAIN-CONTAINING PROTEIN 1"/>
    <property type="match status" value="1"/>
</dbReference>
<dbReference type="InterPro" id="IPR001962">
    <property type="entry name" value="Asn_synthase"/>
</dbReference>
<dbReference type="Pfam" id="PF13537">
    <property type="entry name" value="GATase_7"/>
    <property type="match status" value="1"/>
</dbReference>
<dbReference type="KEGG" id="erc:Ecym_8155"/>
<accession>G8JX69</accession>
<dbReference type="SUPFAM" id="SSF56235">
    <property type="entry name" value="N-terminal nucleophile aminohydrolases (Ntn hydrolases)"/>
    <property type="match status" value="1"/>
</dbReference>
<keyword evidence="2" id="KW-0061">Asparagine biosynthesis</keyword>
<dbReference type="CDD" id="cd01991">
    <property type="entry name" value="Asn_synthase_B_C"/>
    <property type="match status" value="1"/>
</dbReference>
<dbReference type="HOGENOM" id="CLU_012368_2_0_1"/>
<dbReference type="PANTHER" id="PTHR45937:SF1">
    <property type="entry name" value="ASPARAGINE SYNTHETASE DOMAIN-CONTAINING PROTEIN 1"/>
    <property type="match status" value="1"/>
</dbReference>
<evidence type="ECO:0000256" key="4">
    <source>
        <dbReference type="SAM" id="MobiDB-lite"/>
    </source>
</evidence>
<evidence type="ECO:0000256" key="3">
    <source>
        <dbReference type="ARBA" id="ARBA00022962"/>
    </source>
</evidence>
<name>G8JX69_ERECY</name>
<dbReference type="Pfam" id="PF00733">
    <property type="entry name" value="Asn_synthase"/>
    <property type="match status" value="2"/>
</dbReference>
<dbReference type="InParanoid" id="G8JX69"/>
<keyword evidence="8" id="KW-1185">Reference proteome</keyword>
<dbReference type="InterPro" id="IPR029055">
    <property type="entry name" value="Ntn_hydrolases_N"/>
</dbReference>
<dbReference type="GO" id="GO:0006529">
    <property type="term" value="P:asparagine biosynthetic process"/>
    <property type="evidence" value="ECO:0007669"/>
    <property type="project" value="UniProtKB-KW"/>
</dbReference>
<evidence type="ECO:0000259" key="6">
    <source>
        <dbReference type="Pfam" id="PF13537"/>
    </source>
</evidence>
<proteinExistence type="predicted"/>
<sequence>MCGILLHYHPHLNGDIDDEYAEFDESALYNKKLSCNNSSAKFNKMIPYIVDRGPNFASVRTSKAHGITWFSSVLSLRRPLCKQSIKVHDRYILQYNGELYNDDISHNDSQYIAGLLEKLPVDVVLRRLYGEFAYSIYNTKTKCIYFGRDSVGKRSLSYHQDNETGELFITSVSGKLEGFKACDAGIIYVYDTVRRTLYNDMRLREYYQVSGTHDTDVELLQSNVDLLYNKLYDSINKRLTTIEPLHEENKTHVSVLFSGGLDCSVIAALICEQWKVNSDAVLELLNVAFENPRTGMKPSEAPDRILSKRSVKILRKLYPQTKIKLVEVDVSYDDYLKHKPVVIDLMYPKDTEMDLSIAIAFYFASKGHGSLQEGDKTISYQRRSLVLFSGLGADELYGGYHKFNNKSPELLIKELTKQINNIYDRNLDRDDKCMACNGIEIRYPFLDEEVINLSTSLPINYKTNKNILRLLATNKLQLMDIGEEPKRAIQFGAKSAKMTKESSSKKGTSVITP</sequence>
<evidence type="ECO:0008006" key="9">
    <source>
        <dbReference type="Google" id="ProtNLM"/>
    </source>
</evidence>
<dbReference type="Gene3D" id="3.40.50.620">
    <property type="entry name" value="HUPs"/>
    <property type="match status" value="1"/>
</dbReference>
<protein>
    <recommendedName>
        <fullName evidence="9">Asparagine synthase (glutamine-hydrolyzing)</fullName>
    </recommendedName>
</protein>
<dbReference type="RefSeq" id="XP_003648260.1">
    <property type="nucleotide sequence ID" value="XM_003648212.1"/>
</dbReference>
<dbReference type="GeneID" id="11469893"/>
<dbReference type="InterPro" id="IPR014729">
    <property type="entry name" value="Rossmann-like_a/b/a_fold"/>
</dbReference>
<dbReference type="GO" id="GO:0004066">
    <property type="term" value="F:asparagine synthase (glutamine-hydrolyzing) activity"/>
    <property type="evidence" value="ECO:0007669"/>
    <property type="project" value="InterPro"/>
</dbReference>
<gene>
    <name evidence="7" type="ordered locus">Ecym_8155</name>
</gene>
<dbReference type="STRING" id="931890.G8JX69"/>
<dbReference type="eggNOG" id="KOG0573">
    <property type="taxonomic scope" value="Eukaryota"/>
</dbReference>
<dbReference type="Proteomes" id="UP000006790">
    <property type="component" value="Chromosome 8"/>
</dbReference>
<dbReference type="InterPro" id="IPR051857">
    <property type="entry name" value="Asn_synthetase_domain"/>
</dbReference>
<feature type="domain" description="Glutamine amidotransferase type-2" evidence="6">
    <location>
        <begin position="89"/>
        <end position="171"/>
    </location>
</feature>
<dbReference type="Gene3D" id="3.60.20.10">
    <property type="entry name" value="Glutamine Phosphoribosylpyrophosphate, subunit 1, domain 1"/>
    <property type="match status" value="1"/>
</dbReference>
<dbReference type="SUPFAM" id="SSF52402">
    <property type="entry name" value="Adenine nucleotide alpha hydrolases-like"/>
    <property type="match status" value="1"/>
</dbReference>
<keyword evidence="1" id="KW-0028">Amino-acid biosynthesis</keyword>
<dbReference type="AlphaFoldDB" id="G8JX69"/>
<dbReference type="EMBL" id="CP002504">
    <property type="protein sequence ID" value="AET41443.1"/>
    <property type="molecule type" value="Genomic_DNA"/>
</dbReference>
<evidence type="ECO:0000256" key="2">
    <source>
        <dbReference type="ARBA" id="ARBA00022888"/>
    </source>
</evidence>
<reference evidence="8" key="1">
    <citation type="journal article" date="2012" name="G3 (Bethesda)">
        <title>Pichia sorbitophila, an interspecies yeast hybrid reveals early steps of genome resolution following polyploidization.</title>
        <authorList>
            <person name="Leh Louis V."/>
            <person name="Despons L."/>
            <person name="Friedrich A."/>
            <person name="Martin T."/>
            <person name="Durrens P."/>
            <person name="Casaregola S."/>
            <person name="Neuveglise C."/>
            <person name="Fairhead C."/>
            <person name="Marck C."/>
            <person name="Cruz J.A."/>
            <person name="Straub M.L."/>
            <person name="Kugler V."/>
            <person name="Sacerdot C."/>
            <person name="Uzunov Z."/>
            <person name="Thierry A."/>
            <person name="Weiss S."/>
            <person name="Bleykasten C."/>
            <person name="De Montigny J."/>
            <person name="Jacques N."/>
            <person name="Jung P."/>
            <person name="Lemaire M."/>
            <person name="Mallet S."/>
            <person name="Morel G."/>
            <person name="Richard G.F."/>
            <person name="Sarkar A."/>
            <person name="Savel G."/>
            <person name="Schacherer J."/>
            <person name="Seret M.L."/>
            <person name="Talla E."/>
            <person name="Samson G."/>
            <person name="Jubin C."/>
            <person name="Poulain J."/>
            <person name="Vacherie B."/>
            <person name="Barbe V."/>
            <person name="Pelletier E."/>
            <person name="Sherman D.J."/>
            <person name="Westhof E."/>
            <person name="Weissenbach J."/>
            <person name="Baret P.V."/>
            <person name="Wincker P."/>
            <person name="Gaillardin C."/>
            <person name="Dujon B."/>
            <person name="Souciet J.L."/>
        </authorList>
    </citation>
    <scope>NUCLEOTIDE SEQUENCE [LARGE SCALE GENOMIC DNA]</scope>
    <source>
        <strain evidence="8">CBS 270.75 / DBVPG 7215 / KCTC 17166 / NRRL Y-17582</strain>
    </source>
</reference>